<dbReference type="SUPFAM" id="SSF54001">
    <property type="entry name" value="Cysteine proteinases"/>
    <property type="match status" value="1"/>
</dbReference>
<keyword evidence="2" id="KW-0378">Hydrolase</keyword>
<dbReference type="Proteomes" id="UP000078387">
    <property type="component" value="Unassembled WGS sequence"/>
</dbReference>
<dbReference type="PANTHER" id="PTHR21646:SF46">
    <property type="entry name" value="UBIQUITIN CARBOXYL-TERMINAL HYDROLASE"/>
    <property type="match status" value="1"/>
</dbReference>
<evidence type="ECO:0000313" key="3">
    <source>
        <dbReference type="Proteomes" id="UP000078387"/>
    </source>
</evidence>
<evidence type="ECO:0000313" key="2">
    <source>
        <dbReference type="EMBL" id="GAT94219.1"/>
    </source>
</evidence>
<dbReference type="VEuPathDB" id="AmoebaDB:KM1_086170"/>
<dbReference type="Gene3D" id="3.90.70.10">
    <property type="entry name" value="Cysteine proteinases"/>
    <property type="match status" value="1"/>
</dbReference>
<name>A0A5K1VEP3_ENTHI</name>
<dbReference type="OMA" id="KSHNFWL"/>
<feature type="domain" description="USP" evidence="1">
    <location>
        <begin position="16"/>
        <end position="340"/>
    </location>
</feature>
<dbReference type="Pfam" id="PF00443">
    <property type="entry name" value="UCH"/>
    <property type="match status" value="1"/>
</dbReference>
<dbReference type="InterPro" id="IPR001394">
    <property type="entry name" value="Peptidase_C19_UCH"/>
</dbReference>
<protein>
    <submittedName>
        <fullName evidence="2">Ubiquitin carboxyl-terminal hydrolase domain containing protein</fullName>
    </submittedName>
</protein>
<dbReference type="InterPro" id="IPR050185">
    <property type="entry name" value="Ub_carboxyl-term_hydrolase"/>
</dbReference>
<dbReference type="GO" id="GO:0016579">
    <property type="term" value="P:protein deubiquitination"/>
    <property type="evidence" value="ECO:0007669"/>
    <property type="project" value="InterPro"/>
</dbReference>
<proteinExistence type="predicted"/>
<dbReference type="GO" id="GO:0004843">
    <property type="term" value="F:cysteine-type deubiquitinase activity"/>
    <property type="evidence" value="ECO:0007669"/>
    <property type="project" value="InterPro"/>
</dbReference>
<dbReference type="InterPro" id="IPR028889">
    <property type="entry name" value="USP"/>
</dbReference>
<dbReference type="PROSITE" id="PS00973">
    <property type="entry name" value="USP_2"/>
    <property type="match status" value="1"/>
</dbReference>
<dbReference type="VEuPathDB" id="AmoebaDB:EHI7A_046840"/>
<comment type="caution">
    <text evidence="2">The sequence shown here is derived from an EMBL/GenBank/DDBJ whole genome shotgun (WGS) entry which is preliminary data.</text>
</comment>
<sequence length="340" mass="39674">MSFLTLFNTSKIKGTNGLYNLGNTCYMNAVIQCIAHTKQFLEYSLQYQLKVYINENNTKCSLIENVTESLIKTIQTLYTRKESIYPQYFFTTFGIYNQQFSDKKQKDAAEFLLLLLDVMDNDLRGTSIIQPPPIIHNEVYYKDYIEYIKNNKSIITQMTTGIVVSNFCCEICGISSTHSEPFSLLQLPIIKNLSFFKKVNFKNYSELKELKYITIYDCLIGYLYSFQTCVNCNHTQIHNKEFVVTPPILIIQILRFEQHSNNTQKDQTTILFPLNDFVIGVTKYQLYATIDHTGSINHGHFTANCKINNLWYHFDDETVKPLNKIDIVSKKSYILFYERI</sequence>
<dbReference type="VEuPathDB" id="AmoebaDB:EHI8A_046100"/>
<accession>A0A5K1VEP3</accession>
<evidence type="ECO:0000259" key="1">
    <source>
        <dbReference type="PROSITE" id="PS50235"/>
    </source>
</evidence>
<organism evidence="2 3">
    <name type="scientific">Entamoeba histolytica</name>
    <dbReference type="NCBI Taxonomy" id="5759"/>
    <lineage>
        <taxon>Eukaryota</taxon>
        <taxon>Amoebozoa</taxon>
        <taxon>Evosea</taxon>
        <taxon>Archamoebae</taxon>
        <taxon>Mastigamoebida</taxon>
        <taxon>Entamoebidae</taxon>
        <taxon>Entamoeba</taxon>
    </lineage>
</organism>
<reference evidence="2 3" key="1">
    <citation type="submission" date="2016-05" db="EMBL/GenBank/DDBJ databases">
        <title>First whole genome sequencing of Entamoeba histolytica HM1:IMSS-clone-6.</title>
        <authorList>
            <person name="Mukherjee Avik.K."/>
            <person name="Izumyama S."/>
            <person name="Nakada-Tsukui K."/>
            <person name="Nozaki T."/>
        </authorList>
    </citation>
    <scope>NUCLEOTIDE SEQUENCE [LARGE SCALE GENOMIC DNA]</scope>
    <source>
        <strain evidence="2 3">HM1:IMSS clone 6</strain>
    </source>
</reference>
<dbReference type="CDD" id="cd02674">
    <property type="entry name" value="Peptidase_C19R"/>
    <property type="match status" value="1"/>
</dbReference>
<dbReference type="PANTHER" id="PTHR21646">
    <property type="entry name" value="UBIQUITIN CARBOXYL-TERMINAL HYDROLASE"/>
    <property type="match status" value="1"/>
</dbReference>
<dbReference type="VEuPathDB" id="AmoebaDB:EHI5A_073560"/>
<dbReference type="AlphaFoldDB" id="A0A5K1VEP3"/>
<gene>
    <name evidence="2" type="ORF">CL6EHI_137730</name>
</gene>
<dbReference type="VEuPathDB" id="AmoebaDB:EHI_137730"/>
<dbReference type="InterPro" id="IPR018200">
    <property type="entry name" value="USP_CS"/>
</dbReference>
<dbReference type="InterPro" id="IPR038765">
    <property type="entry name" value="Papain-like_cys_pep_sf"/>
</dbReference>
<dbReference type="PROSITE" id="PS50235">
    <property type="entry name" value="USP_3"/>
    <property type="match status" value="1"/>
</dbReference>
<dbReference type="EMBL" id="BDEQ01000001">
    <property type="protein sequence ID" value="GAT94219.1"/>
    <property type="molecule type" value="Genomic_DNA"/>
</dbReference>
<dbReference type="PROSITE" id="PS00972">
    <property type="entry name" value="USP_1"/>
    <property type="match status" value="1"/>
</dbReference>